<proteinExistence type="predicted"/>
<reference evidence="1 2" key="1">
    <citation type="submission" date="2019-12" db="EMBL/GenBank/DDBJ databases">
        <authorList>
            <person name="Ayuk M.A."/>
            <person name="Robinson C.J."/>
            <person name="Anderson W.A."/>
            <person name="Ullah H."/>
            <person name="Gugssa A."/>
            <person name="Somiranjan G."/>
            <person name="Allen A."/>
            <person name="Lourds M.F."/>
            <person name="Quagraine B.K."/>
            <person name="Smith M."/>
            <person name="Moore M."/>
            <person name="Oliver J."/>
            <person name="Irabor E."/>
            <person name="Roy S.D."/>
            <person name="Bassey G."/>
            <person name="Louis B.N."/>
            <person name="Adu D."/>
            <person name="Akhimien C.E."/>
            <person name="Annor K."/>
            <person name="Archibald A."/>
            <person name="Ashagre K.C."/>
            <person name="Baity M.R."/>
            <person name="Barnes K.J."/>
            <person name="Barrios L.E."/>
            <person name="Black A.C."/>
            <person name="Bowen'Kauth M.S."/>
            <person name="Bowman K.N."/>
            <person name="Breaux D.L."/>
            <person name="Brooks J.A."/>
            <person name="Bwayili H.A."/>
            <person name="Caine T."/>
            <person name="Williams A.Y."/>
            <person name="Norris L.J."/>
            <person name="Nwozo E.O."/>
            <person name="Prosper P.L."/>
            <person name="Rankin N.A."/>
            <person name="Richardson K.M."/>
            <person name="Robinson D.M."/>
            <person name="Salters D.J."/>
            <person name="Savage M.A."/>
            <person name="Solomon S.M."/>
            <person name="Williams L.R."/>
            <person name="Curtis N."/>
            <person name="Garlena R.A."/>
            <person name="Russell D.A."/>
            <person name="Pope W.H."/>
            <person name="Jacobs-Sera D."/>
            <person name="Hatfull G.F."/>
        </authorList>
    </citation>
    <scope>NUCLEOTIDE SEQUENCE [LARGE SCALE GENOMIC DNA]</scope>
</reference>
<evidence type="ECO:0000313" key="1">
    <source>
        <dbReference type="EMBL" id="QHB37468.1"/>
    </source>
</evidence>
<name>A0A6B9LD24_9CAUD</name>
<evidence type="ECO:0000313" key="2">
    <source>
        <dbReference type="Proteomes" id="UP000463915"/>
    </source>
</evidence>
<dbReference type="GeneID" id="77924859"/>
<dbReference type="EMBL" id="MN813687">
    <property type="protein sequence ID" value="QHB37468.1"/>
    <property type="molecule type" value="Genomic_DNA"/>
</dbReference>
<protein>
    <submittedName>
        <fullName evidence="1">Uncharacterized protein</fullName>
    </submittedName>
</protein>
<dbReference type="RefSeq" id="YP_010649312.1">
    <property type="nucleotide sequence ID" value="NC_070765.1"/>
</dbReference>
<dbReference type="Proteomes" id="UP000463915">
    <property type="component" value="Segment"/>
</dbReference>
<gene>
    <name evidence="1" type="primary">63</name>
    <name evidence="1" type="ORF">SEA_ONYINYE_63</name>
</gene>
<keyword evidence="2" id="KW-1185">Reference proteome</keyword>
<accession>A0A6B9LD24</accession>
<sequence>MSQVYVEFPGGAVDPEPYVVPCEVVKEIPGWAKVVLRPAPPRQRHDWSQWVRKQQILTENDVEMG</sequence>
<dbReference type="KEGG" id="vg:77924859"/>
<organism evidence="1 2">
    <name type="scientific">Mycobacterium phage Onyinye</name>
    <dbReference type="NCBI Taxonomy" id="2686235"/>
    <lineage>
        <taxon>Viruses</taxon>
        <taxon>Duplodnaviria</taxon>
        <taxon>Heunggongvirae</taxon>
        <taxon>Uroviricota</taxon>
        <taxon>Caudoviricetes</taxon>
        <taxon>Onyinyevirus</taxon>
        <taxon>Onyinyevirus onyinye</taxon>
    </lineage>
</organism>